<dbReference type="PANTHER" id="PTHR43355">
    <property type="entry name" value="FLAVIN REDUCTASE (NADPH)"/>
    <property type="match status" value="1"/>
</dbReference>
<dbReference type="GO" id="GO:0042602">
    <property type="term" value="F:riboflavin reductase (NADPH) activity"/>
    <property type="evidence" value="ECO:0007669"/>
    <property type="project" value="TreeGrafter"/>
</dbReference>
<sequence length="205" mass="22075">MRLLILGASGRTGAHVLERARWAGHRITVLVRDPVGFGAPEQVRVLGGDVTDKHALARAVDDQQAVISLAGSLRQPVAAPIARAVVGAATHAGAERLMVLAPYGPGLDRRELPLGLRWSRVRGSAKLRADRVEAEEAVRGAALDWTLTQAVRLTDDPPVGDFRAAETVAAQGPWRISRADVARFLVDQLQGHAWSRRAVVLTTHH</sequence>
<proteinExistence type="predicted"/>
<dbReference type="Gene3D" id="3.40.50.720">
    <property type="entry name" value="NAD(P)-binding Rossmann-like Domain"/>
    <property type="match status" value="1"/>
</dbReference>
<dbReference type="InterPro" id="IPR016040">
    <property type="entry name" value="NAD(P)-bd_dom"/>
</dbReference>
<gene>
    <name evidence="2" type="ORF">FHX74_002003</name>
</gene>
<name>A0A7W3P5X1_9ACTN</name>
<dbReference type="PANTHER" id="PTHR43355:SF2">
    <property type="entry name" value="FLAVIN REDUCTASE (NADPH)"/>
    <property type="match status" value="1"/>
</dbReference>
<evidence type="ECO:0000313" key="3">
    <source>
        <dbReference type="Proteomes" id="UP000523079"/>
    </source>
</evidence>
<dbReference type="InterPro" id="IPR036291">
    <property type="entry name" value="NAD(P)-bd_dom_sf"/>
</dbReference>
<dbReference type="Pfam" id="PF13460">
    <property type="entry name" value="NAD_binding_10"/>
    <property type="match status" value="1"/>
</dbReference>
<dbReference type="AlphaFoldDB" id="A0A7W3P5X1"/>
<evidence type="ECO:0000313" key="2">
    <source>
        <dbReference type="EMBL" id="MBA8794384.1"/>
    </source>
</evidence>
<dbReference type="Proteomes" id="UP000523079">
    <property type="component" value="Unassembled WGS sequence"/>
</dbReference>
<dbReference type="SUPFAM" id="SSF51735">
    <property type="entry name" value="NAD(P)-binding Rossmann-fold domains"/>
    <property type="match status" value="1"/>
</dbReference>
<dbReference type="GO" id="GO:0004074">
    <property type="term" value="F:biliverdin reductase [NAD(P)H] activity"/>
    <property type="evidence" value="ECO:0007669"/>
    <property type="project" value="TreeGrafter"/>
</dbReference>
<organism evidence="2 3">
    <name type="scientific">Microlunatus kandeliicorticis</name>
    <dbReference type="NCBI Taxonomy" id="1759536"/>
    <lineage>
        <taxon>Bacteria</taxon>
        <taxon>Bacillati</taxon>
        <taxon>Actinomycetota</taxon>
        <taxon>Actinomycetes</taxon>
        <taxon>Propionibacteriales</taxon>
        <taxon>Propionibacteriaceae</taxon>
        <taxon>Microlunatus</taxon>
    </lineage>
</organism>
<reference evidence="2 3" key="1">
    <citation type="submission" date="2020-07" db="EMBL/GenBank/DDBJ databases">
        <title>Sequencing the genomes of 1000 actinobacteria strains.</title>
        <authorList>
            <person name="Klenk H.-P."/>
        </authorList>
    </citation>
    <scope>NUCLEOTIDE SEQUENCE [LARGE SCALE GENOMIC DNA]</scope>
    <source>
        <strain evidence="2 3">DSM 100723</strain>
    </source>
</reference>
<feature type="domain" description="NAD(P)-binding" evidence="1">
    <location>
        <begin position="7"/>
        <end position="190"/>
    </location>
</feature>
<dbReference type="InterPro" id="IPR051606">
    <property type="entry name" value="Polyketide_Oxido-like"/>
</dbReference>
<accession>A0A7W3P5X1</accession>
<keyword evidence="3" id="KW-1185">Reference proteome</keyword>
<dbReference type="RefSeq" id="WP_182559972.1">
    <property type="nucleotide sequence ID" value="NZ_JACGWT010000003.1"/>
</dbReference>
<evidence type="ECO:0000259" key="1">
    <source>
        <dbReference type="Pfam" id="PF13460"/>
    </source>
</evidence>
<dbReference type="EMBL" id="JACGWT010000003">
    <property type="protein sequence ID" value="MBA8794384.1"/>
    <property type="molecule type" value="Genomic_DNA"/>
</dbReference>
<comment type="caution">
    <text evidence="2">The sequence shown here is derived from an EMBL/GenBank/DDBJ whole genome shotgun (WGS) entry which is preliminary data.</text>
</comment>
<protein>
    <submittedName>
        <fullName evidence="2">Uncharacterized protein YbjT (DUF2867 family)</fullName>
    </submittedName>
</protein>